<accession>A0A927AVG6</accession>
<comment type="caution">
    <text evidence="2">The sequence shown here is derived from an EMBL/GenBank/DDBJ whole genome shotgun (WGS) entry which is preliminary data.</text>
</comment>
<gene>
    <name evidence="2" type="ORF">IC229_31375</name>
</gene>
<sequence>MYERNALRNTKGFQNQYTTSMNPEMKTELAELIAQLSNLSVKVNSLKTQVDATHPDAQRVETATSQLQESIANLKEIRFGLESDFSYDD</sequence>
<proteinExistence type="predicted"/>
<dbReference type="AlphaFoldDB" id="A0A927AVG6"/>
<evidence type="ECO:0000313" key="2">
    <source>
        <dbReference type="EMBL" id="MBD2705165.1"/>
    </source>
</evidence>
<protein>
    <submittedName>
        <fullName evidence="2">Uncharacterized protein</fullName>
    </submittedName>
</protein>
<name>A0A927AVG6_9BACT</name>
<keyword evidence="1" id="KW-0175">Coiled coil</keyword>
<keyword evidence="3" id="KW-1185">Reference proteome</keyword>
<dbReference type="Proteomes" id="UP000598820">
    <property type="component" value="Unassembled WGS sequence"/>
</dbReference>
<dbReference type="EMBL" id="JACWZY010000046">
    <property type="protein sequence ID" value="MBD2705165.1"/>
    <property type="molecule type" value="Genomic_DNA"/>
</dbReference>
<reference evidence="2" key="1">
    <citation type="submission" date="2020-09" db="EMBL/GenBank/DDBJ databases">
        <authorList>
            <person name="Kim M.K."/>
        </authorList>
    </citation>
    <scope>NUCLEOTIDE SEQUENCE</scope>
    <source>
        <strain evidence="2">BT702</strain>
    </source>
</reference>
<organism evidence="2 3">
    <name type="scientific">Spirosoma profusum</name>
    <dbReference type="NCBI Taxonomy" id="2771354"/>
    <lineage>
        <taxon>Bacteria</taxon>
        <taxon>Pseudomonadati</taxon>
        <taxon>Bacteroidota</taxon>
        <taxon>Cytophagia</taxon>
        <taxon>Cytophagales</taxon>
        <taxon>Cytophagaceae</taxon>
        <taxon>Spirosoma</taxon>
    </lineage>
</organism>
<feature type="coiled-coil region" evidence="1">
    <location>
        <begin position="29"/>
        <end position="77"/>
    </location>
</feature>
<evidence type="ECO:0000256" key="1">
    <source>
        <dbReference type="SAM" id="Coils"/>
    </source>
</evidence>
<dbReference type="RefSeq" id="WP_190892344.1">
    <property type="nucleotide sequence ID" value="NZ_JACWZY010000046.1"/>
</dbReference>
<evidence type="ECO:0000313" key="3">
    <source>
        <dbReference type="Proteomes" id="UP000598820"/>
    </source>
</evidence>